<gene>
    <name evidence="1" type="ORF">I4F81_005651</name>
</gene>
<keyword evidence="2" id="KW-1185">Reference proteome</keyword>
<dbReference type="Proteomes" id="UP000798662">
    <property type="component" value="Chromosome 2"/>
</dbReference>
<organism evidence="1 2">
    <name type="scientific">Pyropia yezoensis</name>
    <name type="common">Susabi-nori</name>
    <name type="synonym">Porphyra yezoensis</name>
    <dbReference type="NCBI Taxonomy" id="2788"/>
    <lineage>
        <taxon>Eukaryota</taxon>
        <taxon>Rhodophyta</taxon>
        <taxon>Bangiophyceae</taxon>
        <taxon>Bangiales</taxon>
        <taxon>Bangiaceae</taxon>
        <taxon>Pyropia</taxon>
    </lineage>
</organism>
<evidence type="ECO:0000313" key="1">
    <source>
        <dbReference type="EMBL" id="KAK1863088.1"/>
    </source>
</evidence>
<comment type="caution">
    <text evidence="1">The sequence shown here is derived from an EMBL/GenBank/DDBJ whole genome shotgun (WGS) entry which is preliminary data.</text>
</comment>
<protein>
    <submittedName>
        <fullName evidence="1">Uncharacterized protein</fullName>
    </submittedName>
</protein>
<evidence type="ECO:0000313" key="2">
    <source>
        <dbReference type="Proteomes" id="UP000798662"/>
    </source>
</evidence>
<dbReference type="EMBL" id="CM020619">
    <property type="protein sequence ID" value="KAK1863088.1"/>
    <property type="molecule type" value="Genomic_DNA"/>
</dbReference>
<proteinExistence type="predicted"/>
<accession>A0ACC3BZX2</accession>
<name>A0ACC3BZX2_PYRYE</name>
<sequence>MTAARKTAAASEAIPMVRTAIQWRRYFGSKGAPEDAQLAFQTRLINGYKSIVVKRDSKRRFCMWRTRYIRFFDTEFDRAMAAANLPN</sequence>
<reference evidence="1" key="1">
    <citation type="submission" date="2019-11" db="EMBL/GenBank/DDBJ databases">
        <title>Nori genome reveals adaptations in red seaweeds to the harsh intertidal environment.</title>
        <authorList>
            <person name="Wang D."/>
            <person name="Mao Y."/>
        </authorList>
    </citation>
    <scope>NUCLEOTIDE SEQUENCE</scope>
    <source>
        <tissue evidence="1">Gametophyte</tissue>
    </source>
</reference>